<accession>A0ABU1TB25</accession>
<evidence type="ECO:0000313" key="2">
    <source>
        <dbReference type="EMBL" id="MDR6942594.1"/>
    </source>
</evidence>
<dbReference type="CDD" id="cd07253">
    <property type="entry name" value="GLOD5"/>
    <property type="match status" value="1"/>
</dbReference>
<dbReference type="Gene3D" id="3.10.180.10">
    <property type="entry name" value="2,3-Dihydroxybiphenyl 1,2-Dioxygenase, domain 1"/>
    <property type="match status" value="1"/>
</dbReference>
<name>A0ABU1TB25_9SPHI</name>
<dbReference type="InterPro" id="IPR004360">
    <property type="entry name" value="Glyas_Fos-R_dOase_dom"/>
</dbReference>
<comment type="caution">
    <text evidence="2">The sequence shown here is derived from an EMBL/GenBank/DDBJ whole genome shotgun (WGS) entry which is preliminary data.</text>
</comment>
<dbReference type="InterPro" id="IPR037523">
    <property type="entry name" value="VOC_core"/>
</dbReference>
<organism evidence="2 3">
    <name type="scientific">Mucilaginibacter pocheonensis</name>
    <dbReference type="NCBI Taxonomy" id="398050"/>
    <lineage>
        <taxon>Bacteria</taxon>
        <taxon>Pseudomonadati</taxon>
        <taxon>Bacteroidota</taxon>
        <taxon>Sphingobacteriia</taxon>
        <taxon>Sphingobacteriales</taxon>
        <taxon>Sphingobacteriaceae</taxon>
        <taxon>Mucilaginibacter</taxon>
    </lineage>
</organism>
<evidence type="ECO:0000259" key="1">
    <source>
        <dbReference type="PROSITE" id="PS51819"/>
    </source>
</evidence>
<dbReference type="SUPFAM" id="SSF54593">
    <property type="entry name" value="Glyoxalase/Bleomycin resistance protein/Dihydroxybiphenyl dioxygenase"/>
    <property type="match status" value="1"/>
</dbReference>
<dbReference type="InterPro" id="IPR029068">
    <property type="entry name" value="Glyas_Bleomycin-R_OHBP_Dase"/>
</dbReference>
<keyword evidence="3" id="KW-1185">Reference proteome</keyword>
<dbReference type="RefSeq" id="WP_310095959.1">
    <property type="nucleotide sequence ID" value="NZ_JAVDUU010000002.1"/>
</dbReference>
<dbReference type="EMBL" id="JAVDUU010000002">
    <property type="protein sequence ID" value="MDR6942594.1"/>
    <property type="molecule type" value="Genomic_DNA"/>
</dbReference>
<evidence type="ECO:0000313" key="3">
    <source>
        <dbReference type="Proteomes" id="UP001247620"/>
    </source>
</evidence>
<dbReference type="InterPro" id="IPR050383">
    <property type="entry name" value="GlyoxalaseI/FosfomycinResist"/>
</dbReference>
<gene>
    <name evidence="2" type="ORF">J2W55_002436</name>
</gene>
<dbReference type="PROSITE" id="PS51819">
    <property type="entry name" value="VOC"/>
    <property type="match status" value="1"/>
</dbReference>
<protein>
    <submittedName>
        <fullName evidence="2">Catechol 2,3-dioxygenase-like lactoylglutathione lyase family enzyme</fullName>
    </submittedName>
</protein>
<dbReference type="Pfam" id="PF00903">
    <property type="entry name" value="Glyoxalase"/>
    <property type="match status" value="1"/>
</dbReference>
<dbReference type="PANTHER" id="PTHR21366">
    <property type="entry name" value="GLYOXALASE FAMILY PROTEIN"/>
    <property type="match status" value="1"/>
</dbReference>
<sequence>MKIDRIDHLVLTVKDIEATCAFYTNVLGMEVETFGGGRKALKFGNQKLNLHQKDNEFEPKAHMPTPGAIDICFITTDVIGLLKTELENKNIQTQGIFERTGATGKIQSIYFRDPDQNLIEVSNYV</sequence>
<dbReference type="Proteomes" id="UP001247620">
    <property type="component" value="Unassembled WGS sequence"/>
</dbReference>
<dbReference type="PANTHER" id="PTHR21366:SF14">
    <property type="entry name" value="GLYOXALASE DOMAIN-CONTAINING PROTEIN 5"/>
    <property type="match status" value="1"/>
</dbReference>
<proteinExistence type="predicted"/>
<feature type="domain" description="VOC" evidence="1">
    <location>
        <begin position="5"/>
        <end position="124"/>
    </location>
</feature>
<reference evidence="2 3" key="1">
    <citation type="submission" date="2023-07" db="EMBL/GenBank/DDBJ databases">
        <title>Sorghum-associated microbial communities from plants grown in Nebraska, USA.</title>
        <authorList>
            <person name="Schachtman D."/>
        </authorList>
    </citation>
    <scope>NUCLEOTIDE SEQUENCE [LARGE SCALE GENOMIC DNA]</scope>
    <source>
        <strain evidence="2 3">3262</strain>
    </source>
</reference>